<feature type="compositionally biased region" description="Polar residues" evidence="1">
    <location>
        <begin position="27"/>
        <end position="39"/>
    </location>
</feature>
<dbReference type="HOGENOM" id="CLU_011584_0_0_1"/>
<dbReference type="GeneID" id="6008548"/>
<dbReference type="VEuPathDB" id="FungiDB:CC1G_07435"/>
<evidence type="ECO:0000313" key="4">
    <source>
        <dbReference type="Proteomes" id="UP000001861"/>
    </source>
</evidence>
<feature type="region of interest" description="Disordered" evidence="1">
    <location>
        <begin position="567"/>
        <end position="591"/>
    </location>
</feature>
<organism evidence="3 4">
    <name type="scientific">Coprinopsis cinerea (strain Okayama-7 / 130 / ATCC MYA-4618 / FGSC 9003)</name>
    <name type="common">Inky cap fungus</name>
    <name type="synonym">Hormographiella aspergillata</name>
    <dbReference type="NCBI Taxonomy" id="240176"/>
    <lineage>
        <taxon>Eukaryota</taxon>
        <taxon>Fungi</taxon>
        <taxon>Dikarya</taxon>
        <taxon>Basidiomycota</taxon>
        <taxon>Agaricomycotina</taxon>
        <taxon>Agaricomycetes</taxon>
        <taxon>Agaricomycetidae</taxon>
        <taxon>Agaricales</taxon>
        <taxon>Agaricineae</taxon>
        <taxon>Psathyrellaceae</taxon>
        <taxon>Coprinopsis</taxon>
    </lineage>
</organism>
<dbReference type="Proteomes" id="UP000001861">
    <property type="component" value="Unassembled WGS sequence"/>
</dbReference>
<feature type="domain" description="Fungal-type protein kinase" evidence="2">
    <location>
        <begin position="276"/>
        <end position="740"/>
    </location>
</feature>
<name>A8NB63_COPC7</name>
<dbReference type="InParanoid" id="A8NB63"/>
<dbReference type="AlphaFoldDB" id="A8NB63"/>
<evidence type="ECO:0000313" key="3">
    <source>
        <dbReference type="EMBL" id="EAU89710.2"/>
    </source>
</evidence>
<evidence type="ECO:0000256" key="1">
    <source>
        <dbReference type="SAM" id="MobiDB-lite"/>
    </source>
</evidence>
<proteinExistence type="predicted"/>
<dbReference type="EMBL" id="AACS02000009">
    <property type="protein sequence ID" value="EAU89710.2"/>
    <property type="molecule type" value="Genomic_DNA"/>
</dbReference>
<dbReference type="GO" id="GO:0016301">
    <property type="term" value="F:kinase activity"/>
    <property type="evidence" value="ECO:0007669"/>
    <property type="project" value="UniProtKB-KW"/>
</dbReference>
<dbReference type="InterPro" id="IPR040976">
    <property type="entry name" value="Pkinase_fungal"/>
</dbReference>
<dbReference type="SUPFAM" id="SSF56112">
    <property type="entry name" value="Protein kinase-like (PK-like)"/>
    <property type="match status" value="1"/>
</dbReference>
<feature type="region of interest" description="Disordered" evidence="1">
    <location>
        <begin position="1"/>
        <end position="42"/>
    </location>
</feature>
<gene>
    <name evidence="3" type="ORF">CC1G_07435</name>
</gene>
<feature type="compositionally biased region" description="Basic and acidic residues" evidence="1">
    <location>
        <begin position="204"/>
        <end position="216"/>
    </location>
</feature>
<dbReference type="RefSeq" id="XP_001832064.2">
    <property type="nucleotide sequence ID" value="XM_001832012.2"/>
</dbReference>
<dbReference type="PANTHER" id="PTHR38248">
    <property type="entry name" value="FUNK1 6"/>
    <property type="match status" value="1"/>
</dbReference>
<feature type="region of interest" description="Disordered" evidence="1">
    <location>
        <begin position="901"/>
        <end position="940"/>
    </location>
</feature>
<feature type="region of interest" description="Disordered" evidence="1">
    <location>
        <begin position="186"/>
        <end position="216"/>
    </location>
</feature>
<dbReference type="Pfam" id="PF17667">
    <property type="entry name" value="Pkinase_fungal"/>
    <property type="match status" value="1"/>
</dbReference>
<dbReference type="Gene3D" id="1.10.510.10">
    <property type="entry name" value="Transferase(Phosphotransferase) domain 1"/>
    <property type="match status" value="1"/>
</dbReference>
<feature type="compositionally biased region" description="Acidic residues" evidence="1">
    <location>
        <begin position="912"/>
        <end position="928"/>
    </location>
</feature>
<comment type="caution">
    <text evidence="3">The sequence shown here is derived from an EMBL/GenBank/DDBJ whole genome shotgun (WGS) entry which is preliminary data.</text>
</comment>
<dbReference type="KEGG" id="cci:CC1G_07435"/>
<dbReference type="OrthoDB" id="3271139at2759"/>
<keyword evidence="4" id="KW-1185">Reference proteome</keyword>
<sequence length="940" mass="106777">MIPATCPNPATPSRNLAGKTDLDSLTEPINTETPRTSSGRAAVDAKTKSLRLRIGQLMNSEIIVCDAEEFMSYYLPKHDMDVFQRVLKQLSRFPEDSEDKVLIPRDDPKREAWLKQRFGKGSIKEQAVKGGRSRKGGKSRHSADTSGSGSKDLDATAGSNSNATLYSHVFSDFMFKPSRVKRLHEIEKLEKRKSKKKKKNRKAKKEETKDTSLKDDVEPAHENTQFNPIGTIGDYIRAVLKAIGVAINEYHLRMCPNTAITSGVDGCNHKIDACLTKNREDRLSITDIIVPFEFKVACSNAKVFENRGQLVSHVVHTMNDDARRLFMYGITIEDDLVSVWFFSRSHSAKATVFSMIEIVVKRPDLLVRVLVSLFCATDEQLGFDPLVSLVGTKNFLYTFPPSETRASTHYYLTIHSVTEYRSLHLRGRSSRVWKVKRVHSAKNHERVAGTTDMILKDLSLSTDTPTEARIQEEMFKDIGELSQDADWRKRDILRNCSKEDLDEMGEVLKDGTSFMKFFSCIAQHHTGSASLAICAKGWRLPSVFEDPTVEVQAAAANSKVRIQLSAKPPKTSADADLGKGKATVPTESIHQHPLEPRHQFRAVYDHVYTPLHDIMTMGEAVDIIKGCLTVLRVMFCAGWVHRDISAGNILAARGRPRGPWQVKLADLEYAKRFPPDRKASVAVKSMTTNFMPCEVATSALLLSGVELRAKERKALEENVRSVIHSPQHDLESIWWLFFWLASMRVDEALPRAHLEEIFQDSAVDLPAVANPRRSFFVREHKQHLGIHRDLTVCEGLPPALRGQFLESLDDVRYNLLVEYQKRNRQMKQQDIGTYSQIIADFRTFFDEIEAYRDQWENIKLVTDLELHQRAAYRKKEEQIVYRETLDYGVLISNKRPLSELFPVTEESTGGETVEDSDYPEDSDGEDEEYQRHLPKKARFF</sequence>
<keyword evidence="3" id="KW-0418">Kinase</keyword>
<protein>
    <submittedName>
        <fullName evidence="3">Other/FunK1 protein kinase</fullName>
    </submittedName>
</protein>
<accession>A8NB63</accession>
<feature type="compositionally biased region" description="Basic residues" evidence="1">
    <location>
        <begin position="131"/>
        <end position="140"/>
    </location>
</feature>
<evidence type="ECO:0000259" key="2">
    <source>
        <dbReference type="Pfam" id="PF17667"/>
    </source>
</evidence>
<dbReference type="PANTHER" id="PTHR38248:SF2">
    <property type="entry name" value="FUNK1 11"/>
    <property type="match status" value="1"/>
</dbReference>
<dbReference type="InterPro" id="IPR011009">
    <property type="entry name" value="Kinase-like_dom_sf"/>
</dbReference>
<feature type="region of interest" description="Disordered" evidence="1">
    <location>
        <begin position="124"/>
        <end position="156"/>
    </location>
</feature>
<feature type="compositionally biased region" description="Basic residues" evidence="1">
    <location>
        <begin position="191"/>
        <end position="203"/>
    </location>
</feature>
<keyword evidence="3" id="KW-0808">Transferase</keyword>
<reference evidence="3 4" key="1">
    <citation type="journal article" date="2010" name="Proc. Natl. Acad. Sci. U.S.A.">
        <title>Insights into evolution of multicellular fungi from the assembled chromosomes of the mushroom Coprinopsis cinerea (Coprinus cinereus).</title>
        <authorList>
            <person name="Stajich J.E."/>
            <person name="Wilke S.K."/>
            <person name="Ahren D."/>
            <person name="Au C.H."/>
            <person name="Birren B.W."/>
            <person name="Borodovsky M."/>
            <person name="Burns C."/>
            <person name="Canback B."/>
            <person name="Casselton L.A."/>
            <person name="Cheng C.K."/>
            <person name="Deng J."/>
            <person name="Dietrich F.S."/>
            <person name="Fargo D.C."/>
            <person name="Farman M.L."/>
            <person name="Gathman A.C."/>
            <person name="Goldberg J."/>
            <person name="Guigo R."/>
            <person name="Hoegger P.J."/>
            <person name="Hooker J.B."/>
            <person name="Huggins A."/>
            <person name="James T.Y."/>
            <person name="Kamada T."/>
            <person name="Kilaru S."/>
            <person name="Kodira C."/>
            <person name="Kues U."/>
            <person name="Kupfer D."/>
            <person name="Kwan H.S."/>
            <person name="Lomsadze A."/>
            <person name="Li W."/>
            <person name="Lilly W.W."/>
            <person name="Ma L.J."/>
            <person name="Mackey A.J."/>
            <person name="Manning G."/>
            <person name="Martin F."/>
            <person name="Muraguchi H."/>
            <person name="Natvig D.O."/>
            <person name="Palmerini H."/>
            <person name="Ramesh M.A."/>
            <person name="Rehmeyer C.J."/>
            <person name="Roe B.A."/>
            <person name="Shenoy N."/>
            <person name="Stanke M."/>
            <person name="Ter-Hovhannisyan V."/>
            <person name="Tunlid A."/>
            <person name="Velagapudi R."/>
            <person name="Vision T.J."/>
            <person name="Zeng Q."/>
            <person name="Zolan M.E."/>
            <person name="Pukkila P.J."/>
        </authorList>
    </citation>
    <scope>NUCLEOTIDE SEQUENCE [LARGE SCALE GENOMIC DNA]</scope>
    <source>
        <strain evidence="4">Okayama-7 / 130 / ATCC MYA-4618 / FGSC 9003</strain>
    </source>
</reference>